<proteinExistence type="predicted"/>
<reference evidence="1" key="1">
    <citation type="journal article" date="2014" name="Int. J. Syst. Evol. Microbiol.">
        <title>Complete genome sequence of Corynebacterium casei LMG S-19264T (=DSM 44701T), isolated from a smear-ripened cheese.</title>
        <authorList>
            <consortium name="US DOE Joint Genome Institute (JGI-PGF)"/>
            <person name="Walter F."/>
            <person name="Albersmeier A."/>
            <person name="Kalinowski J."/>
            <person name="Ruckert C."/>
        </authorList>
    </citation>
    <scope>NUCLEOTIDE SEQUENCE</scope>
    <source>
        <strain evidence="1">JCM 13064</strain>
    </source>
</reference>
<dbReference type="AlphaFoldDB" id="A0A917QPV9"/>
<reference evidence="1" key="2">
    <citation type="submission" date="2020-09" db="EMBL/GenBank/DDBJ databases">
        <authorList>
            <person name="Sun Q."/>
            <person name="Ohkuma M."/>
        </authorList>
    </citation>
    <scope>NUCLEOTIDE SEQUENCE</scope>
    <source>
        <strain evidence="1">JCM 13064</strain>
    </source>
</reference>
<gene>
    <name evidence="1" type="ORF">GCM10007964_02650</name>
</gene>
<dbReference type="EMBL" id="BMNT01000001">
    <property type="protein sequence ID" value="GGK62967.1"/>
    <property type="molecule type" value="Genomic_DNA"/>
</dbReference>
<protein>
    <submittedName>
        <fullName evidence="1">Uncharacterized protein</fullName>
    </submittedName>
</protein>
<comment type="caution">
    <text evidence="1">The sequence shown here is derived from an EMBL/GenBank/DDBJ whole genome shotgun (WGS) entry which is preliminary data.</text>
</comment>
<accession>A0A917QPV9</accession>
<organism evidence="1 2">
    <name type="scientific">Sphaerisporangium melleum</name>
    <dbReference type="NCBI Taxonomy" id="321316"/>
    <lineage>
        <taxon>Bacteria</taxon>
        <taxon>Bacillati</taxon>
        <taxon>Actinomycetota</taxon>
        <taxon>Actinomycetes</taxon>
        <taxon>Streptosporangiales</taxon>
        <taxon>Streptosporangiaceae</taxon>
        <taxon>Sphaerisporangium</taxon>
    </lineage>
</organism>
<dbReference type="Proteomes" id="UP000645217">
    <property type="component" value="Unassembled WGS sequence"/>
</dbReference>
<sequence length="75" mass="7782">MGGGHLYAAVPARGLAEAADTARLARGVHIGWGTVSAGVRSAGVVVKWPEKSAEYRLIHQSKGLTITLPTFARAA</sequence>
<keyword evidence="2" id="KW-1185">Reference proteome</keyword>
<evidence type="ECO:0000313" key="2">
    <source>
        <dbReference type="Proteomes" id="UP000645217"/>
    </source>
</evidence>
<name>A0A917QPV9_9ACTN</name>
<evidence type="ECO:0000313" key="1">
    <source>
        <dbReference type="EMBL" id="GGK62967.1"/>
    </source>
</evidence>